<protein>
    <submittedName>
        <fullName evidence="1">Uncharacterized protein</fullName>
    </submittedName>
</protein>
<organism evidence="1 2">
    <name type="scientific">Ancylomarina salipaludis</name>
    <dbReference type="NCBI Taxonomy" id="2501299"/>
    <lineage>
        <taxon>Bacteria</taxon>
        <taxon>Pseudomonadati</taxon>
        <taxon>Bacteroidota</taxon>
        <taxon>Bacteroidia</taxon>
        <taxon>Marinilabiliales</taxon>
        <taxon>Marinifilaceae</taxon>
        <taxon>Ancylomarina</taxon>
    </lineage>
</organism>
<dbReference type="AlphaFoldDB" id="A0A4Q1JPY8"/>
<evidence type="ECO:0000313" key="1">
    <source>
        <dbReference type="EMBL" id="RXQ97462.1"/>
    </source>
</evidence>
<name>A0A4Q1JPY8_9BACT</name>
<dbReference type="Proteomes" id="UP000289703">
    <property type="component" value="Unassembled WGS sequence"/>
</dbReference>
<reference evidence="1 2" key="1">
    <citation type="submission" date="2019-01" db="EMBL/GenBank/DDBJ databases">
        <title>Ancylomarina salipaludis sp. nov., isolated from a salt marsh.</title>
        <authorList>
            <person name="Yoon J.-H."/>
        </authorList>
    </citation>
    <scope>NUCLEOTIDE SEQUENCE [LARGE SCALE GENOMIC DNA]</scope>
    <source>
        <strain evidence="1 2">SHSM-M15</strain>
    </source>
</reference>
<sequence length="87" mass="10027">MVFRLAIRSYNLLSLTGTIIDFTLFSELENMVGRENMINSKVDSRKTVADCELAGKSYFTGSFKIRFIKTDAHWVLLSPHLYFNMVL</sequence>
<keyword evidence="2" id="KW-1185">Reference proteome</keyword>
<gene>
    <name evidence="1" type="ORF">EO244_00810</name>
</gene>
<evidence type="ECO:0000313" key="2">
    <source>
        <dbReference type="Proteomes" id="UP000289703"/>
    </source>
</evidence>
<comment type="caution">
    <text evidence="1">The sequence shown here is derived from an EMBL/GenBank/DDBJ whole genome shotgun (WGS) entry which is preliminary data.</text>
</comment>
<dbReference type="EMBL" id="SAXA01000001">
    <property type="protein sequence ID" value="RXQ97462.1"/>
    <property type="molecule type" value="Genomic_DNA"/>
</dbReference>
<proteinExistence type="predicted"/>
<accession>A0A4Q1JPY8</accession>